<feature type="transmembrane region" description="Helical" evidence="7">
    <location>
        <begin position="308"/>
        <end position="333"/>
    </location>
</feature>
<evidence type="ECO:0000259" key="8">
    <source>
        <dbReference type="PROSITE" id="PS50928"/>
    </source>
</evidence>
<dbReference type="Gene3D" id="1.10.3720.10">
    <property type="entry name" value="MetI-like"/>
    <property type="match status" value="2"/>
</dbReference>
<dbReference type="PANTHER" id="PTHR30043:SF1">
    <property type="entry name" value="ABC TRANSPORT SYSTEM PERMEASE PROTEIN P69"/>
    <property type="match status" value="1"/>
</dbReference>
<gene>
    <name evidence="9" type="ORF">EV695_1663</name>
</gene>
<feature type="transmembrane region" description="Helical" evidence="7">
    <location>
        <begin position="191"/>
        <end position="210"/>
    </location>
</feature>
<feature type="transmembrane region" description="Helical" evidence="7">
    <location>
        <begin position="222"/>
        <end position="240"/>
    </location>
</feature>
<reference evidence="9 10" key="1">
    <citation type="submission" date="2019-03" db="EMBL/GenBank/DDBJ databases">
        <title>Genomic Encyclopedia of Type Strains, Phase IV (KMG-IV): sequencing the most valuable type-strain genomes for metagenomic binning, comparative biology and taxonomic classification.</title>
        <authorList>
            <person name="Goeker M."/>
        </authorList>
    </citation>
    <scope>NUCLEOTIDE SEQUENCE [LARGE SCALE GENOMIC DNA]</scope>
    <source>
        <strain evidence="9 10">DSM 24830</strain>
    </source>
</reference>
<dbReference type="OrthoDB" id="7808588at2"/>
<keyword evidence="5 7" id="KW-1133">Transmembrane helix</keyword>
<keyword evidence="2" id="KW-0813">Transport</keyword>
<evidence type="ECO:0000256" key="7">
    <source>
        <dbReference type="SAM" id="Phobius"/>
    </source>
</evidence>
<comment type="caution">
    <text evidence="9">The sequence shown here is derived from an EMBL/GenBank/DDBJ whole genome shotgun (WGS) entry which is preliminary data.</text>
</comment>
<feature type="transmembrane region" description="Helical" evidence="7">
    <location>
        <begin position="111"/>
        <end position="133"/>
    </location>
</feature>
<keyword evidence="4 7" id="KW-0812">Transmembrane</keyword>
<keyword evidence="10" id="KW-1185">Reference proteome</keyword>
<feature type="domain" description="ABC transmembrane type-1" evidence="8">
    <location>
        <begin position="67"/>
        <end position="240"/>
    </location>
</feature>
<dbReference type="InterPro" id="IPR000515">
    <property type="entry name" value="MetI-like"/>
</dbReference>
<sequence>MQNPLTIFSRNLSYRNVSILFVVIALLCIPFADLSIYNVDPWQELRRFGVAILSPDIGDISILLNALLQTLSFALIGVFLGVVCAIPLSYLYRFSMIRGLCAFLRAIHELFWALIFLQVFGLHPLTGILALAIPYAATFAKVYAEIIEEADHSVIKALPSNTGRLNQFFYGLLPDVWQALKTYTSYRFECGLRSSVILGFIGLPTLGFYLESSFMQGDYSYVVVLLLVFYLLIASIRYWLRPLLMPVYFAIAAYTVLTDQHDFKWSNVHRFFTQDIIPSPIRGVKEGSVNDLWHWFSNIMQDQAIPGIINTLLLTQIALVVTGILTLMVYPLISKHFQNRLGQGFGHVALVIMRSTPEYILAFILLQFFGPSMLPAVIALALHNAGIIGHLVGNQSNTLDIRIDAPKGLNLYAYELTPRIYGNFLAYLFYRWEIILRETAIMGLLGIATLGFYIDNAMQDLRFDRALLLILITALLNMSVDAISRLLRRKSTNTPKQRSNRILVD</sequence>
<evidence type="ECO:0000256" key="4">
    <source>
        <dbReference type="ARBA" id="ARBA00022692"/>
    </source>
</evidence>
<dbReference type="EMBL" id="SMFQ01000003">
    <property type="protein sequence ID" value="TCJ87160.1"/>
    <property type="molecule type" value="Genomic_DNA"/>
</dbReference>
<organism evidence="9 10">
    <name type="scientific">Cocleimonas flava</name>
    <dbReference type="NCBI Taxonomy" id="634765"/>
    <lineage>
        <taxon>Bacteria</taxon>
        <taxon>Pseudomonadati</taxon>
        <taxon>Pseudomonadota</taxon>
        <taxon>Gammaproteobacteria</taxon>
        <taxon>Thiotrichales</taxon>
        <taxon>Thiotrichaceae</taxon>
        <taxon>Cocleimonas</taxon>
    </lineage>
</organism>
<evidence type="ECO:0000256" key="6">
    <source>
        <dbReference type="ARBA" id="ARBA00023136"/>
    </source>
</evidence>
<evidence type="ECO:0000313" key="10">
    <source>
        <dbReference type="Proteomes" id="UP000294887"/>
    </source>
</evidence>
<keyword evidence="6 7" id="KW-0472">Membrane</keyword>
<dbReference type="GO" id="GO:0055085">
    <property type="term" value="P:transmembrane transport"/>
    <property type="evidence" value="ECO:0007669"/>
    <property type="project" value="InterPro"/>
</dbReference>
<feature type="transmembrane region" description="Helical" evidence="7">
    <location>
        <begin position="71"/>
        <end position="91"/>
    </location>
</feature>
<comment type="subcellular location">
    <subcellularLocation>
        <location evidence="1">Cell membrane</location>
        <topology evidence="1">Multi-pass membrane protein</topology>
    </subcellularLocation>
</comment>
<dbReference type="PANTHER" id="PTHR30043">
    <property type="entry name" value="PHOSPHONATES TRANSPORT SYSTEM PERMEASE PROTEIN"/>
    <property type="match status" value="1"/>
</dbReference>
<feature type="transmembrane region" description="Helical" evidence="7">
    <location>
        <begin position="466"/>
        <end position="487"/>
    </location>
</feature>
<feature type="transmembrane region" description="Helical" evidence="7">
    <location>
        <begin position="12"/>
        <end position="32"/>
    </location>
</feature>
<protein>
    <submittedName>
        <fullName evidence="9">Phosphonate transport system permease protein</fullName>
    </submittedName>
</protein>
<evidence type="ECO:0000256" key="1">
    <source>
        <dbReference type="ARBA" id="ARBA00004651"/>
    </source>
</evidence>
<dbReference type="GO" id="GO:0005886">
    <property type="term" value="C:plasma membrane"/>
    <property type="evidence" value="ECO:0007669"/>
    <property type="project" value="UniProtKB-SubCell"/>
</dbReference>
<accession>A0A4R1F1G7</accession>
<keyword evidence="3" id="KW-1003">Cell membrane</keyword>
<feature type="transmembrane region" description="Helical" evidence="7">
    <location>
        <begin position="434"/>
        <end position="454"/>
    </location>
</feature>
<evidence type="ECO:0000313" key="9">
    <source>
        <dbReference type="EMBL" id="TCJ87160.1"/>
    </source>
</evidence>
<dbReference type="RefSeq" id="WP_131905462.1">
    <property type="nucleotide sequence ID" value="NZ_BAAAFU010000004.1"/>
</dbReference>
<evidence type="ECO:0000256" key="5">
    <source>
        <dbReference type="ARBA" id="ARBA00022989"/>
    </source>
</evidence>
<dbReference type="InterPro" id="IPR035906">
    <property type="entry name" value="MetI-like_sf"/>
</dbReference>
<evidence type="ECO:0000256" key="3">
    <source>
        <dbReference type="ARBA" id="ARBA00022475"/>
    </source>
</evidence>
<dbReference type="SUPFAM" id="SSF161098">
    <property type="entry name" value="MetI-like"/>
    <property type="match status" value="2"/>
</dbReference>
<dbReference type="PROSITE" id="PS50928">
    <property type="entry name" value="ABC_TM1"/>
    <property type="match status" value="1"/>
</dbReference>
<dbReference type="Proteomes" id="UP000294887">
    <property type="component" value="Unassembled WGS sequence"/>
</dbReference>
<name>A0A4R1F1G7_9GAMM</name>
<evidence type="ECO:0000256" key="2">
    <source>
        <dbReference type="ARBA" id="ARBA00022448"/>
    </source>
</evidence>
<proteinExistence type="predicted"/>
<dbReference type="AlphaFoldDB" id="A0A4R1F1G7"/>